<dbReference type="InterPro" id="IPR016032">
    <property type="entry name" value="Sig_transdc_resp-reg_C-effctor"/>
</dbReference>
<sequence length="1153" mass="120464">MTGQTPMGLASPRYRPGPQRHVIAALSDRLRGGGACAVTGEPGGGRSALLAHVARSFTAGPVVTVRARAGECREPLTGIRSLCHAAGTTAVGAADPVRELVGGLRSTAAHRTVLLCVDDAHLWDAASRSALGRLAAHLSDGGRVALLLTVAGHRPVDPEFAGLPLLRLAPLSPPDAAALLDDIAQDGLDPGVRDEITAAAEGNPALLLRVLHRLTPAQLRGLAPLPRPVADAETLTALVGGHLTGALPGQRDLLLVTAAAAQVAEEATVDADLARRATAWISAGAPCLGPPPRPLADKNRSAPNSGPPSWRSDASEGRRDPRHVPLCGPRAADSGRPESYRDPVPYDSGDSGDGRLSPYVATLPELLHARDGRIGFRSRLLCRTVYADASAERRRAAHDALARALPDGRGLSALLHRSWAVAGPAPSLASDLAAATAQADPAVPPALRCTALTRAADLTADGARQVRWYTAAAEQALLAGQSDRALRLLDTARDRPAPSTVRARAELLRGTVLRWDGPVDDARETLLLAAELFAPHDPERSAEAALAAADAAWSAGDLTACLHALAAEGTVRDRSWSGTHSAGDASGPDGGAQSPGGRGPFPFAGPRFAGEPAGTVVPSLALRDHRAGMRAVLQGRFDVAAAPLRRVMDRAWTTTERERLAHTADDHDGGLARTVGDHDGGLTRTVGDHDKRLAHTADDHREEPHTADDGPTQTHAGAGTGTGTEQLPPSTADHPRQAHTTRAPDQFPHTTGALRQPPPPPDAPDTLLRAASAALLLGDTTAARRAGARALAVARADGSAVHEARALEFLAYGELRAGRHASARAHAEEGLRSAYRAGQRNTAAHHHAVLALAASIEGEAHAVAEHVTAALATARRHGLAQAAALAQWAAARADLGHGRPREAAERLGPLVRPGTGRGHFAVWMLAVPCYVEACALAGQPDEAGEAVEDFARWAACNADRQAPAQLLRCRALLAPAEPADALYREALRRHGEAAGDFERARTELLYGKWLRRRRRLREARGQLRAALLGFERCGARPWAQQAAAELRANGVAGTARTAGAAAMAGAGAAVRGGGASASGETLPDGLDRLTPQQLRIARRVAQGLTNREVALSLSVSTRTVDYHLRNVFAALGVRSRVELARLVEQAEKTGAHL</sequence>
<name>A0ABQ3CHD5_9ACTN</name>
<comment type="caution">
    <text evidence="4">The sequence shown here is derived from an EMBL/GenBank/DDBJ whole genome shotgun (WGS) entry which is preliminary data.</text>
</comment>
<evidence type="ECO:0000313" key="4">
    <source>
        <dbReference type="EMBL" id="GHA15280.1"/>
    </source>
</evidence>
<dbReference type="InterPro" id="IPR039420">
    <property type="entry name" value="WalR-like"/>
</dbReference>
<dbReference type="SMART" id="SM00421">
    <property type="entry name" value="HTH_LUXR"/>
    <property type="match status" value="1"/>
</dbReference>
<dbReference type="PANTHER" id="PTHR43214:SF42">
    <property type="entry name" value="TRANSCRIPTIONAL REGULATORY PROTEIN DESR"/>
    <property type="match status" value="1"/>
</dbReference>
<keyword evidence="1" id="KW-0238">DNA-binding</keyword>
<dbReference type="Proteomes" id="UP000653644">
    <property type="component" value="Unassembled WGS sequence"/>
</dbReference>
<dbReference type="SUPFAM" id="SSF48452">
    <property type="entry name" value="TPR-like"/>
    <property type="match status" value="1"/>
</dbReference>
<dbReference type="CDD" id="cd06170">
    <property type="entry name" value="LuxR_C_like"/>
    <property type="match status" value="1"/>
</dbReference>
<evidence type="ECO:0000256" key="1">
    <source>
        <dbReference type="ARBA" id="ARBA00023125"/>
    </source>
</evidence>
<accession>A0ABQ3CHD5</accession>
<organism evidence="4 5">
    <name type="scientific">Streptomyces canarius</name>
    <dbReference type="NCBI Taxonomy" id="285453"/>
    <lineage>
        <taxon>Bacteria</taxon>
        <taxon>Bacillati</taxon>
        <taxon>Actinomycetota</taxon>
        <taxon>Actinomycetes</taxon>
        <taxon>Kitasatosporales</taxon>
        <taxon>Streptomycetaceae</taxon>
        <taxon>Streptomyces</taxon>
    </lineage>
</organism>
<dbReference type="InterPro" id="IPR036388">
    <property type="entry name" value="WH-like_DNA-bd_sf"/>
</dbReference>
<feature type="domain" description="HTH luxR-type" evidence="3">
    <location>
        <begin position="1082"/>
        <end position="1147"/>
    </location>
</feature>
<dbReference type="PANTHER" id="PTHR43214">
    <property type="entry name" value="TWO-COMPONENT RESPONSE REGULATOR"/>
    <property type="match status" value="1"/>
</dbReference>
<gene>
    <name evidence="4" type="ORF">GCM10010345_19890</name>
</gene>
<dbReference type="InterPro" id="IPR027417">
    <property type="entry name" value="P-loop_NTPase"/>
</dbReference>
<dbReference type="InterPro" id="IPR000792">
    <property type="entry name" value="Tscrpt_reg_LuxR_C"/>
</dbReference>
<feature type="compositionally biased region" description="Low complexity" evidence="2">
    <location>
        <begin position="600"/>
        <end position="610"/>
    </location>
</feature>
<proteinExistence type="predicted"/>
<dbReference type="Gene3D" id="1.10.10.10">
    <property type="entry name" value="Winged helix-like DNA-binding domain superfamily/Winged helix DNA-binding domain"/>
    <property type="match status" value="1"/>
</dbReference>
<dbReference type="PRINTS" id="PR00038">
    <property type="entry name" value="HTHLUXR"/>
</dbReference>
<dbReference type="SUPFAM" id="SSF52540">
    <property type="entry name" value="P-loop containing nucleoside triphosphate hydrolases"/>
    <property type="match status" value="1"/>
</dbReference>
<feature type="compositionally biased region" description="Basic and acidic residues" evidence="2">
    <location>
        <begin position="313"/>
        <end position="323"/>
    </location>
</feature>
<evidence type="ECO:0000313" key="5">
    <source>
        <dbReference type="Proteomes" id="UP000653644"/>
    </source>
</evidence>
<dbReference type="Pfam" id="PF00196">
    <property type="entry name" value="GerE"/>
    <property type="match status" value="1"/>
</dbReference>
<dbReference type="PROSITE" id="PS50043">
    <property type="entry name" value="HTH_LUXR_2"/>
    <property type="match status" value="1"/>
</dbReference>
<evidence type="ECO:0000256" key="2">
    <source>
        <dbReference type="SAM" id="MobiDB-lite"/>
    </source>
</evidence>
<reference evidence="5" key="1">
    <citation type="journal article" date="2019" name="Int. J. Syst. Evol. Microbiol.">
        <title>The Global Catalogue of Microorganisms (GCM) 10K type strain sequencing project: providing services to taxonomists for standard genome sequencing and annotation.</title>
        <authorList>
            <consortium name="The Broad Institute Genomics Platform"/>
            <consortium name="The Broad Institute Genome Sequencing Center for Infectious Disease"/>
            <person name="Wu L."/>
            <person name="Ma J."/>
        </authorList>
    </citation>
    <scope>NUCLEOTIDE SEQUENCE [LARGE SCALE GENOMIC DNA]</scope>
    <source>
        <strain evidence="5">JCM 4733</strain>
    </source>
</reference>
<dbReference type="InterPro" id="IPR011990">
    <property type="entry name" value="TPR-like_helical_dom_sf"/>
</dbReference>
<dbReference type="SUPFAM" id="SSF46894">
    <property type="entry name" value="C-terminal effector domain of the bipartite response regulators"/>
    <property type="match status" value="1"/>
</dbReference>
<protein>
    <recommendedName>
        <fullName evidence="3">HTH luxR-type domain-containing protein</fullName>
    </recommendedName>
</protein>
<feature type="region of interest" description="Disordered" evidence="2">
    <location>
        <begin position="285"/>
        <end position="355"/>
    </location>
</feature>
<dbReference type="InterPro" id="IPR041664">
    <property type="entry name" value="AAA_16"/>
</dbReference>
<dbReference type="Pfam" id="PF13191">
    <property type="entry name" value="AAA_16"/>
    <property type="match status" value="1"/>
</dbReference>
<feature type="compositionally biased region" description="Basic and acidic residues" evidence="2">
    <location>
        <begin position="660"/>
        <end position="708"/>
    </location>
</feature>
<feature type="region of interest" description="Disordered" evidence="2">
    <location>
        <begin position="660"/>
        <end position="766"/>
    </location>
</feature>
<dbReference type="EMBL" id="BMVN01000005">
    <property type="protein sequence ID" value="GHA15280.1"/>
    <property type="molecule type" value="Genomic_DNA"/>
</dbReference>
<feature type="region of interest" description="Disordered" evidence="2">
    <location>
        <begin position="572"/>
        <end position="610"/>
    </location>
</feature>
<feature type="compositionally biased region" description="Gly residues" evidence="2">
    <location>
        <begin position="588"/>
        <end position="599"/>
    </location>
</feature>
<keyword evidence="5" id="KW-1185">Reference proteome</keyword>
<evidence type="ECO:0000259" key="3">
    <source>
        <dbReference type="PROSITE" id="PS50043"/>
    </source>
</evidence>